<proteinExistence type="predicted"/>
<dbReference type="Proteomes" id="UP000805649">
    <property type="component" value="Unassembled WGS sequence"/>
</dbReference>
<comment type="caution">
    <text evidence="1">The sequence shown here is derived from an EMBL/GenBank/DDBJ whole genome shotgun (WGS) entry which is preliminary data.</text>
</comment>
<dbReference type="EMBL" id="VUJX02000003">
    <property type="protein sequence ID" value="KAL0939238.1"/>
    <property type="molecule type" value="Genomic_DNA"/>
</dbReference>
<name>A0ACC3Z554_COLTU</name>
<reference evidence="1 2" key="1">
    <citation type="journal article" date="2020" name="Phytopathology">
        <title>Genome Sequence Resources of Colletotrichum truncatum, C. plurivorum, C. musicola, and C. sojae: Four Species Pathogenic to Soybean (Glycine max).</title>
        <authorList>
            <person name="Rogerio F."/>
            <person name="Boufleur T.R."/>
            <person name="Ciampi-Guillardi M."/>
            <person name="Sukno S.A."/>
            <person name="Thon M.R."/>
            <person name="Massola Junior N.S."/>
            <person name="Baroncelli R."/>
        </authorList>
    </citation>
    <scope>NUCLEOTIDE SEQUENCE [LARGE SCALE GENOMIC DNA]</scope>
    <source>
        <strain evidence="1 2">CMES1059</strain>
    </source>
</reference>
<organism evidence="1 2">
    <name type="scientific">Colletotrichum truncatum</name>
    <name type="common">Anthracnose fungus</name>
    <name type="synonym">Colletotrichum capsici</name>
    <dbReference type="NCBI Taxonomy" id="5467"/>
    <lineage>
        <taxon>Eukaryota</taxon>
        <taxon>Fungi</taxon>
        <taxon>Dikarya</taxon>
        <taxon>Ascomycota</taxon>
        <taxon>Pezizomycotina</taxon>
        <taxon>Sordariomycetes</taxon>
        <taxon>Hypocreomycetidae</taxon>
        <taxon>Glomerellales</taxon>
        <taxon>Glomerellaceae</taxon>
        <taxon>Colletotrichum</taxon>
        <taxon>Colletotrichum truncatum species complex</taxon>
    </lineage>
</organism>
<accession>A0ACC3Z554</accession>
<evidence type="ECO:0000313" key="2">
    <source>
        <dbReference type="Proteomes" id="UP000805649"/>
    </source>
</evidence>
<evidence type="ECO:0000313" key="1">
    <source>
        <dbReference type="EMBL" id="KAL0939238.1"/>
    </source>
</evidence>
<keyword evidence="2" id="KW-1185">Reference proteome</keyword>
<gene>
    <name evidence="1" type="ORF">CTRU02_205848</name>
</gene>
<protein>
    <submittedName>
        <fullName evidence="1">Uncharacterized protein</fullName>
    </submittedName>
</protein>
<sequence>MTFQPELTRSLSWTTRFQVYDDGLGDTRQPNQKLRFFDNKSNEISRKALIDDLKSGKTAGTTGLPTAQELDESDAEACRGLWVGWCRPLQVLPELNIAHRNCSIAKLVTSRASKAQLDEVIYGKCDPTALKVIGLRLHNQSFVKYYALAYPDSVTGICTAVPVPGGGPNVFFFPEFRDKGDTLASATKRHQAWNTLVFKAVTSSDPVSTEGAEERDPPSTQGSLPIHIQQHPLGGIRSKLAELRETRDLVLYKEVMAELEQQTGFKFPSVPTFGFLERFLKKERLDAWHSQRVVDDFFVLHPRISRASMPKLTCTLVQRVSDFLSRDNRAFPLDWSTVWSFLSNLAYLCDAEKASDGEVEAMVVLVFQMVESPSSDAPTSPDNMQTFITNMIDFIETILAAHEKSSQAADAFHRGSDDLSGSRAFDRWVDNIRKRNKYGAEGSPRPLKKRLRKPTEIDVIKVEDDSSDLESESTVDNDAKTA</sequence>